<reference evidence="10" key="1">
    <citation type="submission" date="2007-07" db="EMBL/GenBank/DDBJ databases">
        <title>Complete genome sequence of Campylobacter hominis ATCC BAA-381, a commensal isolated from the human gastrointestinal tract.</title>
        <authorList>
            <person name="Fouts D.E."/>
            <person name="Mongodin E.F."/>
            <person name="Puiu D."/>
            <person name="Sebastian Y."/>
            <person name="Miller W.G."/>
            <person name="Mandrell R.E."/>
            <person name="Nelson K.E."/>
        </authorList>
    </citation>
    <scope>NUCLEOTIDE SEQUENCE [LARGE SCALE GENOMIC DNA]</scope>
    <source>
        <strain evidence="10">ATCC BAA-381 / LMG 19568 / NCTC 13146 / CH001A</strain>
    </source>
</reference>
<keyword evidence="4 7" id="KW-0812">Transmembrane</keyword>
<comment type="subcellular location">
    <subcellularLocation>
        <location evidence="1 7">Cell membrane</location>
        <topology evidence="1 7">Multi-pass membrane protein</topology>
    </subcellularLocation>
</comment>
<keyword evidence="10" id="KW-1185">Reference proteome</keyword>
<evidence type="ECO:0000313" key="9">
    <source>
        <dbReference type="EMBL" id="ABS51909.1"/>
    </source>
</evidence>
<comment type="similarity">
    <text evidence="2 7">Belongs to the DedA family.</text>
</comment>
<evidence type="ECO:0000256" key="7">
    <source>
        <dbReference type="RuleBase" id="RU367016"/>
    </source>
</evidence>
<feature type="transmembrane region" description="Helical" evidence="7">
    <location>
        <begin position="165"/>
        <end position="183"/>
    </location>
</feature>
<keyword evidence="6 7" id="KW-0472">Membrane</keyword>
<feature type="transmembrane region" description="Helical" evidence="7">
    <location>
        <begin position="129"/>
        <end position="150"/>
    </location>
</feature>
<dbReference type="HOGENOM" id="CLU_044208_7_1_7"/>
<organism evidence="9 10">
    <name type="scientific">Campylobacter hominis (strain ATCC BAA-381 / DSM 21671 / CCUG 45161 / LMG 19568 / NCTC 13146 / CH001A)</name>
    <dbReference type="NCBI Taxonomy" id="360107"/>
    <lineage>
        <taxon>Bacteria</taxon>
        <taxon>Pseudomonadati</taxon>
        <taxon>Campylobacterota</taxon>
        <taxon>Epsilonproteobacteria</taxon>
        <taxon>Campylobacterales</taxon>
        <taxon>Campylobacteraceae</taxon>
        <taxon>Campylobacter</taxon>
    </lineage>
</organism>
<evidence type="ECO:0000259" key="8">
    <source>
        <dbReference type="Pfam" id="PF09335"/>
    </source>
</evidence>
<evidence type="ECO:0000313" key="10">
    <source>
        <dbReference type="Proteomes" id="UP000002407"/>
    </source>
</evidence>
<evidence type="ECO:0000256" key="5">
    <source>
        <dbReference type="ARBA" id="ARBA00022989"/>
    </source>
</evidence>
<sequence length="204" mass="24150">MEDYLKDLLYHYQNWAYFIIFIWCILEGEIALILGGIFAHEGHISLFLGIFIAGLGAFAGDQIYFYIGRYNKKYITKKLHSQRRKFAVAHLMLQKYGWPIIFLQRYIYGFRTIIPMSIGITRYNAKKFAIINILSAWCWAAITMILAWYFGDAIWAGISWAEKHWYYAMIIIGAFITLLIYGFKKIEKNIMDMRKERHANRNIK</sequence>
<evidence type="ECO:0000256" key="2">
    <source>
        <dbReference type="ARBA" id="ARBA00010792"/>
    </source>
</evidence>
<dbReference type="InterPro" id="IPR032816">
    <property type="entry name" value="VTT_dom"/>
</dbReference>
<keyword evidence="5 7" id="KW-1133">Transmembrane helix</keyword>
<dbReference type="PANTHER" id="PTHR30353:SF15">
    <property type="entry name" value="INNER MEMBRANE PROTEIN YABI"/>
    <property type="match status" value="1"/>
</dbReference>
<feature type="domain" description="VTT" evidence="8">
    <location>
        <begin position="28"/>
        <end position="145"/>
    </location>
</feature>
<dbReference type="PANTHER" id="PTHR30353">
    <property type="entry name" value="INNER MEMBRANE PROTEIN DEDA-RELATED"/>
    <property type="match status" value="1"/>
</dbReference>
<feature type="transmembrane region" description="Helical" evidence="7">
    <location>
        <begin position="46"/>
        <end position="67"/>
    </location>
</feature>
<gene>
    <name evidence="9" type="ordered locus">CHAB381_1045</name>
</gene>
<feature type="transmembrane region" description="Helical" evidence="7">
    <location>
        <begin position="87"/>
        <end position="108"/>
    </location>
</feature>
<dbReference type="AlphaFoldDB" id="A7I262"/>
<proteinExistence type="inferred from homology"/>
<feature type="transmembrane region" description="Helical" evidence="7">
    <location>
        <begin position="15"/>
        <end position="39"/>
    </location>
</feature>
<dbReference type="InterPro" id="IPR032818">
    <property type="entry name" value="DedA-like"/>
</dbReference>
<dbReference type="OrthoDB" id="948134at2"/>
<protein>
    <submittedName>
        <fullName evidence="9">DedA family protein</fullName>
    </submittedName>
</protein>
<evidence type="ECO:0000256" key="3">
    <source>
        <dbReference type="ARBA" id="ARBA00022475"/>
    </source>
</evidence>
<dbReference type="GO" id="GO:0005886">
    <property type="term" value="C:plasma membrane"/>
    <property type="evidence" value="ECO:0007669"/>
    <property type="project" value="UniProtKB-SubCell"/>
</dbReference>
<name>A7I262_CAMHC</name>
<evidence type="ECO:0000256" key="1">
    <source>
        <dbReference type="ARBA" id="ARBA00004651"/>
    </source>
</evidence>
<dbReference type="KEGG" id="cha:CHAB381_1045"/>
<accession>A7I262</accession>
<dbReference type="RefSeq" id="WP_012108900.1">
    <property type="nucleotide sequence ID" value="NC_009714.1"/>
</dbReference>
<dbReference type="Proteomes" id="UP000002407">
    <property type="component" value="Chromosome"/>
</dbReference>
<dbReference type="Pfam" id="PF09335">
    <property type="entry name" value="VTT_dom"/>
    <property type="match status" value="1"/>
</dbReference>
<dbReference type="eggNOG" id="COG0586">
    <property type="taxonomic scope" value="Bacteria"/>
</dbReference>
<dbReference type="EMBL" id="CP000776">
    <property type="protein sequence ID" value="ABS51909.1"/>
    <property type="molecule type" value="Genomic_DNA"/>
</dbReference>
<dbReference type="STRING" id="360107.CHAB381_1045"/>
<evidence type="ECO:0000256" key="4">
    <source>
        <dbReference type="ARBA" id="ARBA00022692"/>
    </source>
</evidence>
<evidence type="ECO:0000256" key="6">
    <source>
        <dbReference type="ARBA" id="ARBA00023136"/>
    </source>
</evidence>
<keyword evidence="3 7" id="KW-1003">Cell membrane</keyword>